<reference evidence="2 3" key="1">
    <citation type="submission" date="2018-10" db="EMBL/GenBank/DDBJ databases">
        <title>Genomic Encyclopedia of Archaeal and Bacterial Type Strains, Phase II (KMG-II): from individual species to whole genera.</title>
        <authorList>
            <person name="Goeker M."/>
        </authorList>
    </citation>
    <scope>NUCLEOTIDE SEQUENCE [LARGE SCALE GENOMIC DNA]</scope>
    <source>
        <strain evidence="2 3">DSM 235</strain>
    </source>
</reference>
<comment type="caution">
    <text evidence="2">The sequence shown here is derived from an EMBL/GenBank/DDBJ whole genome shotgun (WGS) entry which is preliminary data.</text>
</comment>
<dbReference type="PANTHER" id="PTHR21064">
    <property type="entry name" value="AMINOGLYCOSIDE PHOSPHOTRANSFERASE DOMAIN-CONTAINING PROTEIN-RELATED"/>
    <property type="match status" value="1"/>
</dbReference>
<dbReference type="AlphaFoldDB" id="A0A495V3A6"/>
<evidence type="ECO:0000313" key="3">
    <source>
        <dbReference type="Proteomes" id="UP000274556"/>
    </source>
</evidence>
<organism evidence="2 3">
    <name type="scientific">Thiocapsa rosea</name>
    <dbReference type="NCBI Taxonomy" id="69360"/>
    <lineage>
        <taxon>Bacteria</taxon>
        <taxon>Pseudomonadati</taxon>
        <taxon>Pseudomonadota</taxon>
        <taxon>Gammaproteobacteria</taxon>
        <taxon>Chromatiales</taxon>
        <taxon>Chromatiaceae</taxon>
        <taxon>Thiocapsa</taxon>
    </lineage>
</organism>
<dbReference type="SUPFAM" id="SSF56112">
    <property type="entry name" value="Protein kinase-like (PK-like)"/>
    <property type="match status" value="1"/>
</dbReference>
<accession>A0A495V3A6</accession>
<dbReference type="InterPro" id="IPR050249">
    <property type="entry name" value="Pseudomonas-type_ThrB"/>
</dbReference>
<dbReference type="InterPro" id="IPR002575">
    <property type="entry name" value="Aminoglycoside_PTrfase"/>
</dbReference>
<gene>
    <name evidence="2" type="ORF">BDD21_1256</name>
</gene>
<evidence type="ECO:0000259" key="1">
    <source>
        <dbReference type="Pfam" id="PF01636"/>
    </source>
</evidence>
<dbReference type="Proteomes" id="UP000274556">
    <property type="component" value="Unassembled WGS sequence"/>
</dbReference>
<dbReference type="OrthoDB" id="526037at2"/>
<sequence>MGRAEIDEAPQPQTHASLVTIAEAFEIPAPVATIEPYGRGLINDTFRVAADGMCYVLQRINGAVFPEPLRIMSNIEALDRQARLHPDLGFRVPALIATRAGDAGLRTPDGSVWRLMTLIEDAVGLPRIEHPEQAREVGRLLGRFHTLLQSLPAEAMGVTLPGFHDTPAYLARFLSALERVEGARNDPQIETCVRFAIDRQALAMRLADARDRGEIPLRVTHGDPKLDNILFDRNSGRALALIDLDTLQPGLILHDIGDCLRSCCNRSGESANGHTGVAFDLAIAEPILGAYAAQTRDWLSAEEIALIPEAIRLMPFELGLRFLTDHLEGDRYFKVAEPGENLRKAGIQFALVEDIEVKAEDISVMVSRCFRTTVKWICRQAEP</sequence>
<evidence type="ECO:0000313" key="2">
    <source>
        <dbReference type="EMBL" id="RKT43892.1"/>
    </source>
</evidence>
<protein>
    <submittedName>
        <fullName evidence="2">Ser/Thr protein kinase RdoA (MazF antagonist)</fullName>
    </submittedName>
</protein>
<dbReference type="RefSeq" id="WP_120796412.1">
    <property type="nucleotide sequence ID" value="NZ_RBXL01000001.1"/>
</dbReference>
<dbReference type="InterPro" id="IPR011009">
    <property type="entry name" value="Kinase-like_dom_sf"/>
</dbReference>
<dbReference type="Gene3D" id="3.90.1200.10">
    <property type="match status" value="1"/>
</dbReference>
<dbReference type="EMBL" id="RBXL01000001">
    <property type="protein sequence ID" value="RKT43892.1"/>
    <property type="molecule type" value="Genomic_DNA"/>
</dbReference>
<dbReference type="GO" id="GO:0016301">
    <property type="term" value="F:kinase activity"/>
    <property type="evidence" value="ECO:0007669"/>
    <property type="project" value="UniProtKB-KW"/>
</dbReference>
<proteinExistence type="predicted"/>
<keyword evidence="3" id="KW-1185">Reference proteome</keyword>
<name>A0A495V3A6_9GAMM</name>
<keyword evidence="2" id="KW-0808">Transferase</keyword>
<dbReference type="PANTHER" id="PTHR21064:SF5">
    <property type="entry name" value="SLR1880 PROTEIN"/>
    <property type="match status" value="1"/>
</dbReference>
<dbReference type="Pfam" id="PF01636">
    <property type="entry name" value="APH"/>
    <property type="match status" value="1"/>
</dbReference>
<feature type="domain" description="Aminoglycoside phosphotransferase" evidence="1">
    <location>
        <begin position="33"/>
        <end position="273"/>
    </location>
</feature>
<keyword evidence="2" id="KW-0418">Kinase</keyword>